<evidence type="ECO:0000313" key="2">
    <source>
        <dbReference type="EMBL" id="KIJ47861.1"/>
    </source>
</evidence>
<organism evidence="2 3">
    <name type="scientific">Sphaerobolus stellatus (strain SS14)</name>
    <dbReference type="NCBI Taxonomy" id="990650"/>
    <lineage>
        <taxon>Eukaryota</taxon>
        <taxon>Fungi</taxon>
        <taxon>Dikarya</taxon>
        <taxon>Basidiomycota</taxon>
        <taxon>Agaricomycotina</taxon>
        <taxon>Agaricomycetes</taxon>
        <taxon>Phallomycetidae</taxon>
        <taxon>Geastrales</taxon>
        <taxon>Sphaerobolaceae</taxon>
        <taxon>Sphaerobolus</taxon>
    </lineage>
</organism>
<protein>
    <recommendedName>
        <fullName evidence="1">DDE-1 domain-containing protein</fullName>
    </recommendedName>
</protein>
<dbReference type="Pfam" id="PF03184">
    <property type="entry name" value="DDE_1"/>
    <property type="match status" value="1"/>
</dbReference>
<dbReference type="Gene3D" id="3.30.420.10">
    <property type="entry name" value="Ribonuclease H-like superfamily/Ribonuclease H"/>
    <property type="match status" value="1"/>
</dbReference>
<proteinExistence type="predicted"/>
<dbReference type="InterPro" id="IPR004875">
    <property type="entry name" value="DDE_SF_endonuclease_dom"/>
</dbReference>
<sequence>MITIIECICADGTSISLTYIFKGKNLQSTWFENDPIGADYTTSPNGWTDNEIGVHWITQFLRETSNKASGTHLLILDGHNSHVSYEFVNFARNHDIELLCLPSHSMADLQPLDVVIFGLLSHAWSNEVEAHGSTGMSVTKSDFCG</sequence>
<dbReference type="HOGENOM" id="CLU_013929_2_2_1"/>
<dbReference type="EMBL" id="KN837100">
    <property type="protein sequence ID" value="KIJ47861.1"/>
    <property type="molecule type" value="Genomic_DNA"/>
</dbReference>
<reference evidence="2 3" key="1">
    <citation type="submission" date="2014-06" db="EMBL/GenBank/DDBJ databases">
        <title>Evolutionary Origins and Diversification of the Mycorrhizal Mutualists.</title>
        <authorList>
            <consortium name="DOE Joint Genome Institute"/>
            <consortium name="Mycorrhizal Genomics Consortium"/>
            <person name="Kohler A."/>
            <person name="Kuo A."/>
            <person name="Nagy L.G."/>
            <person name="Floudas D."/>
            <person name="Copeland A."/>
            <person name="Barry K.W."/>
            <person name="Cichocki N."/>
            <person name="Veneault-Fourrey C."/>
            <person name="LaButti K."/>
            <person name="Lindquist E.A."/>
            <person name="Lipzen A."/>
            <person name="Lundell T."/>
            <person name="Morin E."/>
            <person name="Murat C."/>
            <person name="Riley R."/>
            <person name="Ohm R."/>
            <person name="Sun H."/>
            <person name="Tunlid A."/>
            <person name="Henrissat B."/>
            <person name="Grigoriev I.V."/>
            <person name="Hibbett D.S."/>
            <person name="Martin F."/>
        </authorList>
    </citation>
    <scope>NUCLEOTIDE SEQUENCE [LARGE SCALE GENOMIC DNA]</scope>
    <source>
        <strain evidence="2 3">SS14</strain>
    </source>
</reference>
<keyword evidence="3" id="KW-1185">Reference proteome</keyword>
<dbReference type="InterPro" id="IPR050863">
    <property type="entry name" value="CenT-Element_Derived"/>
</dbReference>
<dbReference type="Proteomes" id="UP000054279">
    <property type="component" value="Unassembled WGS sequence"/>
</dbReference>
<dbReference type="PANTHER" id="PTHR19303">
    <property type="entry name" value="TRANSPOSON"/>
    <property type="match status" value="1"/>
</dbReference>
<dbReference type="OrthoDB" id="3265672at2759"/>
<accession>A0A0C9W5U7</accession>
<dbReference type="InterPro" id="IPR036397">
    <property type="entry name" value="RNaseH_sf"/>
</dbReference>
<evidence type="ECO:0000313" key="3">
    <source>
        <dbReference type="Proteomes" id="UP000054279"/>
    </source>
</evidence>
<name>A0A0C9W5U7_SPHS4</name>
<dbReference type="AlphaFoldDB" id="A0A0C9W5U7"/>
<evidence type="ECO:0000259" key="1">
    <source>
        <dbReference type="Pfam" id="PF03184"/>
    </source>
</evidence>
<dbReference type="GO" id="GO:0003677">
    <property type="term" value="F:DNA binding"/>
    <property type="evidence" value="ECO:0007669"/>
    <property type="project" value="TreeGrafter"/>
</dbReference>
<dbReference type="PANTHER" id="PTHR19303:SF74">
    <property type="entry name" value="POGO TRANSPOSABLE ELEMENT WITH KRAB DOMAIN"/>
    <property type="match status" value="1"/>
</dbReference>
<feature type="domain" description="DDE-1" evidence="1">
    <location>
        <begin position="3"/>
        <end position="120"/>
    </location>
</feature>
<gene>
    <name evidence="2" type="ORF">M422DRAFT_163360</name>
</gene>
<dbReference type="GO" id="GO:0005634">
    <property type="term" value="C:nucleus"/>
    <property type="evidence" value="ECO:0007669"/>
    <property type="project" value="TreeGrafter"/>
</dbReference>